<dbReference type="RefSeq" id="WP_156242296.1">
    <property type="nucleotide sequence ID" value="NZ_BAAAZL010000004.1"/>
</dbReference>
<dbReference type="PRINTS" id="PR00420">
    <property type="entry name" value="RNGMNOXGNASE"/>
</dbReference>
<dbReference type="KEGG" id="moj:D7D94_09030"/>
<keyword evidence="3" id="KW-0503">Monooxygenase</keyword>
<evidence type="ECO:0000313" key="3">
    <source>
        <dbReference type="EMBL" id="QGU27793.1"/>
    </source>
</evidence>
<evidence type="ECO:0000259" key="2">
    <source>
        <dbReference type="Pfam" id="PF01494"/>
    </source>
</evidence>
<organism evidence="3 4">
    <name type="scientific">Microbacterium oryzae</name>
    <dbReference type="NCBI Taxonomy" id="743009"/>
    <lineage>
        <taxon>Bacteria</taxon>
        <taxon>Bacillati</taxon>
        <taxon>Actinomycetota</taxon>
        <taxon>Actinomycetes</taxon>
        <taxon>Micrococcales</taxon>
        <taxon>Microbacteriaceae</taxon>
        <taxon>Microbacterium</taxon>
    </lineage>
</organism>
<dbReference type="GO" id="GO:0071949">
    <property type="term" value="F:FAD binding"/>
    <property type="evidence" value="ECO:0007669"/>
    <property type="project" value="InterPro"/>
</dbReference>
<evidence type="ECO:0000256" key="1">
    <source>
        <dbReference type="ARBA" id="ARBA00023002"/>
    </source>
</evidence>
<dbReference type="InterPro" id="IPR036188">
    <property type="entry name" value="FAD/NAD-bd_sf"/>
</dbReference>
<keyword evidence="4" id="KW-1185">Reference proteome</keyword>
<protein>
    <submittedName>
        <fullName evidence="3">FAD-dependent monooxygenase</fullName>
    </submittedName>
</protein>
<reference evidence="3 4" key="1">
    <citation type="submission" date="2018-09" db="EMBL/GenBank/DDBJ databases">
        <title>Whole genome sequencing of Microbacterium oryzae strain MB-10T.</title>
        <authorList>
            <person name="Das S.K."/>
        </authorList>
    </citation>
    <scope>NUCLEOTIDE SEQUENCE [LARGE SCALE GENOMIC DNA]</scope>
    <source>
        <strain evidence="3 4">MB-10</strain>
    </source>
</reference>
<dbReference type="PANTHER" id="PTHR43476">
    <property type="entry name" value="3-(3-HYDROXY-PHENYL)PROPIONATE/3-HYDROXYCINNAMIC ACID HYDROXYLASE"/>
    <property type="match status" value="1"/>
</dbReference>
<dbReference type="InterPro" id="IPR050631">
    <property type="entry name" value="PheA/TfdB_FAD_monoxygenase"/>
</dbReference>
<name>A0A6I6DYD3_9MICO</name>
<dbReference type="SUPFAM" id="SSF51905">
    <property type="entry name" value="FAD/NAD(P)-binding domain"/>
    <property type="match status" value="1"/>
</dbReference>
<dbReference type="GO" id="GO:0019622">
    <property type="term" value="P:3-(3-hydroxy)phenylpropionate catabolic process"/>
    <property type="evidence" value="ECO:0007669"/>
    <property type="project" value="TreeGrafter"/>
</dbReference>
<keyword evidence="1" id="KW-0560">Oxidoreductase</keyword>
<dbReference type="PANTHER" id="PTHR43476:SF3">
    <property type="entry name" value="FAD-BINDING MONOOXYGENASE"/>
    <property type="match status" value="1"/>
</dbReference>
<sequence>MSASHDVVVVGAGPVGMLLGCLLAQQGADVAVLERSLAPSASSRAVGIHPPGFAALAAAGIGDDIEHAALRIHEGVALCRGRRIGTLSFADPVRMLTQDRTEAHLERRLREAAPRALRRGIEVRDLRTTTAGVEVETSEGAVAARLLVGADGTRSFVRERAGIGWERRDPDVRFVMADADDLGEHRGSALLHLEPDGVVESFPLPGDRRRWVVRTDGFRADGPRADGAAGERTWSRAAFAALVEERVGARLDTATLSEPSPFAARQQLAATFAQGRVALAGDAAHEVSPIGGQGMNLGWLDARALADRLRPRQGGDDPWGAYARDRRAAAGRAMRRARFNMTMGAPCGGALLAARNAAIRGLAGPPLRGVLAGAFTMRGL</sequence>
<dbReference type="Gene3D" id="3.30.70.2450">
    <property type="match status" value="1"/>
</dbReference>
<dbReference type="InterPro" id="IPR002938">
    <property type="entry name" value="FAD-bd"/>
</dbReference>
<accession>A0A6I6DYD3</accession>
<dbReference type="EMBL" id="CP032550">
    <property type="protein sequence ID" value="QGU27793.1"/>
    <property type="molecule type" value="Genomic_DNA"/>
</dbReference>
<dbReference type="Gene3D" id="3.50.50.60">
    <property type="entry name" value="FAD/NAD(P)-binding domain"/>
    <property type="match status" value="1"/>
</dbReference>
<feature type="domain" description="FAD-binding" evidence="2">
    <location>
        <begin position="6"/>
        <end position="336"/>
    </location>
</feature>
<dbReference type="Proteomes" id="UP000422989">
    <property type="component" value="Chromosome"/>
</dbReference>
<dbReference type="OrthoDB" id="4246007at2"/>
<dbReference type="GO" id="GO:0008688">
    <property type="term" value="F:3-(3-hydroxyphenyl)propionate hydroxylase activity"/>
    <property type="evidence" value="ECO:0007669"/>
    <property type="project" value="TreeGrafter"/>
</dbReference>
<evidence type="ECO:0000313" key="4">
    <source>
        <dbReference type="Proteomes" id="UP000422989"/>
    </source>
</evidence>
<proteinExistence type="predicted"/>
<gene>
    <name evidence="3" type="ORF">D7D94_09030</name>
</gene>
<dbReference type="AlphaFoldDB" id="A0A6I6DYD3"/>
<dbReference type="Pfam" id="PF01494">
    <property type="entry name" value="FAD_binding_3"/>
    <property type="match status" value="1"/>
</dbReference>